<reference evidence="2 3" key="1">
    <citation type="journal article" date="2022" name="Res Sq">
        <title>Evolution of multicellular longitudinally dividing oral cavity symbionts (Neisseriaceae).</title>
        <authorList>
            <person name="Nyongesa S."/>
            <person name="Weber P."/>
            <person name="Bernet E."/>
            <person name="Pullido F."/>
            <person name="Nieckarz M."/>
            <person name="Delaby M."/>
            <person name="Nieves C."/>
            <person name="Viehboeck T."/>
            <person name="Krause N."/>
            <person name="Rivera-Millot A."/>
            <person name="Nakamura A."/>
            <person name="Vischer N."/>
            <person name="VanNieuwenhze M."/>
            <person name="Brun Y."/>
            <person name="Cava F."/>
            <person name="Bulgheresi S."/>
            <person name="Veyrier F."/>
        </authorList>
    </citation>
    <scope>NUCLEOTIDE SEQUENCE [LARGE SCALE GENOMIC DNA]</scope>
    <source>
        <strain evidence="2 3">SN4</strain>
    </source>
</reference>
<keyword evidence="1" id="KW-0472">Membrane</keyword>
<evidence type="ECO:0000256" key="1">
    <source>
        <dbReference type="SAM" id="Phobius"/>
    </source>
</evidence>
<feature type="transmembrane region" description="Helical" evidence="1">
    <location>
        <begin position="93"/>
        <end position="112"/>
    </location>
</feature>
<protein>
    <submittedName>
        <fullName evidence="2">Uncharacterized protein</fullName>
    </submittedName>
</protein>
<feature type="transmembrane region" description="Helical" evidence="1">
    <location>
        <begin position="67"/>
        <end position="87"/>
    </location>
</feature>
<proteinExistence type="predicted"/>
<name>A0ABY4E140_9NEIS</name>
<organism evidence="2 3">
    <name type="scientific">Vitreoscilla massiliensis</name>
    <dbReference type="NCBI Taxonomy" id="1689272"/>
    <lineage>
        <taxon>Bacteria</taxon>
        <taxon>Pseudomonadati</taxon>
        <taxon>Pseudomonadota</taxon>
        <taxon>Betaproteobacteria</taxon>
        <taxon>Neisseriales</taxon>
        <taxon>Neisseriaceae</taxon>
        <taxon>Vitreoscilla</taxon>
    </lineage>
</organism>
<keyword evidence="3" id="KW-1185">Reference proteome</keyword>
<feature type="transmembrane region" description="Helical" evidence="1">
    <location>
        <begin position="7"/>
        <end position="24"/>
    </location>
</feature>
<keyword evidence="1" id="KW-1133">Transmembrane helix</keyword>
<dbReference type="EMBL" id="CP091511">
    <property type="protein sequence ID" value="UOO88038.1"/>
    <property type="molecule type" value="Genomic_DNA"/>
</dbReference>
<dbReference type="Proteomes" id="UP000832011">
    <property type="component" value="Chromosome"/>
</dbReference>
<evidence type="ECO:0000313" key="3">
    <source>
        <dbReference type="Proteomes" id="UP000832011"/>
    </source>
</evidence>
<keyword evidence="1" id="KW-0812">Transmembrane</keyword>
<feature type="transmembrane region" description="Helical" evidence="1">
    <location>
        <begin position="152"/>
        <end position="171"/>
    </location>
</feature>
<gene>
    <name evidence="2" type="ORF">LVJ82_11110</name>
</gene>
<accession>A0ABY4E140</accession>
<feature type="transmembrane region" description="Helical" evidence="1">
    <location>
        <begin position="36"/>
        <end position="55"/>
    </location>
</feature>
<sequence length="334" mass="38383">MSKSFSIKTLPNWVFAVLIGAFWLDNAREETLFARFDVWMVCLALLTVYLAMQRNPQGKWVWEPAQLIRCGFALVSALIVILAVGSSHSRDEGAYWGLLIYIGSNWALAYAIRKYFYPPNDGRDHLIYAMQHADFEPVRIHIHSRSEQHLKLQTVLLCAFLCVLGFWLTGLQAEDLETTADKLIVAFISVAILLLVGFKWLERNNDFKALRLLSETDGEYLDIKPQGLAWRVLNNHAPKWQQELRPQFRLDQHSITWPQLKNVQVLADGSNDNPITYLWLTAIETHTGAVLYVRINQTHTDYTSKQLRHLLLQYHNLGMKPFHTVGKHSKTSGL</sequence>
<evidence type="ECO:0000313" key="2">
    <source>
        <dbReference type="EMBL" id="UOO88038.1"/>
    </source>
</evidence>
<dbReference type="RefSeq" id="WP_058356528.1">
    <property type="nucleotide sequence ID" value="NZ_CABKVG010000009.1"/>
</dbReference>
<feature type="transmembrane region" description="Helical" evidence="1">
    <location>
        <begin position="183"/>
        <end position="201"/>
    </location>
</feature>